<evidence type="ECO:0000256" key="6">
    <source>
        <dbReference type="SAM" id="MobiDB-lite"/>
    </source>
</evidence>
<keyword evidence="10" id="KW-1185">Reference proteome</keyword>
<name>A0A4V3EBD6_9MICC</name>
<keyword evidence="3 7" id="KW-0812">Transmembrane</keyword>
<evidence type="ECO:0000256" key="1">
    <source>
        <dbReference type="ARBA" id="ARBA00004651"/>
    </source>
</evidence>
<evidence type="ECO:0000256" key="3">
    <source>
        <dbReference type="ARBA" id="ARBA00022692"/>
    </source>
</evidence>
<comment type="subcellular location">
    <subcellularLocation>
        <location evidence="1">Cell membrane</location>
        <topology evidence="1">Multi-pass membrane protein</topology>
    </subcellularLocation>
</comment>
<dbReference type="Pfam" id="PF00482">
    <property type="entry name" value="T2SSF"/>
    <property type="match status" value="1"/>
</dbReference>
<organism evidence="9 10">
    <name type="scientific">Nesterenkonia aurantiaca</name>
    <dbReference type="NCBI Taxonomy" id="1436010"/>
    <lineage>
        <taxon>Bacteria</taxon>
        <taxon>Bacillati</taxon>
        <taxon>Actinomycetota</taxon>
        <taxon>Actinomycetes</taxon>
        <taxon>Micrococcales</taxon>
        <taxon>Micrococcaceae</taxon>
        <taxon>Nesterenkonia</taxon>
    </lineage>
</organism>
<reference evidence="9 10" key="1">
    <citation type="submission" date="2019-03" db="EMBL/GenBank/DDBJ databases">
        <title>Genomic Encyclopedia of Type Strains, Phase III (KMG-III): the genomes of soil and plant-associated and newly described type strains.</title>
        <authorList>
            <person name="Whitman W."/>
        </authorList>
    </citation>
    <scope>NUCLEOTIDE SEQUENCE [LARGE SCALE GENOMIC DNA]</scope>
    <source>
        <strain evidence="9 10">DSM 27373</strain>
    </source>
</reference>
<dbReference type="PANTHER" id="PTHR35007">
    <property type="entry name" value="INTEGRAL MEMBRANE PROTEIN-RELATED"/>
    <property type="match status" value="1"/>
</dbReference>
<keyword evidence="5 7" id="KW-0472">Membrane</keyword>
<dbReference type="GO" id="GO:0005886">
    <property type="term" value="C:plasma membrane"/>
    <property type="evidence" value="ECO:0007669"/>
    <property type="project" value="UniProtKB-SubCell"/>
</dbReference>
<dbReference type="EMBL" id="SOAN01000022">
    <property type="protein sequence ID" value="TDS82082.1"/>
    <property type="molecule type" value="Genomic_DNA"/>
</dbReference>
<dbReference type="AlphaFoldDB" id="A0A4V3EBD6"/>
<evidence type="ECO:0000256" key="2">
    <source>
        <dbReference type="ARBA" id="ARBA00022475"/>
    </source>
</evidence>
<feature type="non-terminal residue" evidence="9">
    <location>
        <position position="1"/>
    </location>
</feature>
<evidence type="ECO:0000256" key="4">
    <source>
        <dbReference type="ARBA" id="ARBA00022989"/>
    </source>
</evidence>
<accession>A0A4V3EBD6</accession>
<evidence type="ECO:0000256" key="5">
    <source>
        <dbReference type="ARBA" id="ARBA00023136"/>
    </source>
</evidence>
<feature type="domain" description="Type II secretion system protein GspF" evidence="8">
    <location>
        <begin position="65"/>
        <end position="190"/>
    </location>
</feature>
<evidence type="ECO:0000313" key="10">
    <source>
        <dbReference type="Proteomes" id="UP000294506"/>
    </source>
</evidence>
<gene>
    <name evidence="9" type="ORF">EV640_1221</name>
</gene>
<dbReference type="InterPro" id="IPR018076">
    <property type="entry name" value="T2SS_GspF_dom"/>
</dbReference>
<evidence type="ECO:0000259" key="8">
    <source>
        <dbReference type="Pfam" id="PF00482"/>
    </source>
</evidence>
<protein>
    <submittedName>
        <fullName evidence="9">Type II secretion system (T2SS) protein F</fullName>
    </submittedName>
</protein>
<keyword evidence="4 7" id="KW-1133">Transmembrane helix</keyword>
<proteinExistence type="predicted"/>
<sequence>GIDPSGVRSNHEHRRRSRGVTTPVTYRCGRPLGVFVVVYFLPELLLNSEGTKRNQQIELELADTLDQMTIAVEAGLGFDSAMARAAQNGKGPLANELVRTLQDIQMGNSRRQAFEALTVRTTVVDLRRFVRAVIQADAYGVSIASVLRTQADEMRLKRRQRAEEKAQKIPVKVLAPLMLFILPVIFIVVMGPAAINIVDSLSGM</sequence>
<comment type="caution">
    <text evidence="9">The sequence shown here is derived from an EMBL/GenBank/DDBJ whole genome shotgun (WGS) entry which is preliminary data.</text>
</comment>
<evidence type="ECO:0000313" key="9">
    <source>
        <dbReference type="EMBL" id="TDS82082.1"/>
    </source>
</evidence>
<feature type="region of interest" description="Disordered" evidence="6">
    <location>
        <begin position="1"/>
        <end position="20"/>
    </location>
</feature>
<dbReference type="PANTHER" id="PTHR35007:SF2">
    <property type="entry name" value="PILUS ASSEMBLE PROTEIN"/>
    <property type="match status" value="1"/>
</dbReference>
<evidence type="ECO:0000256" key="7">
    <source>
        <dbReference type="SAM" id="Phobius"/>
    </source>
</evidence>
<keyword evidence="2" id="KW-1003">Cell membrane</keyword>
<dbReference type="Proteomes" id="UP000294506">
    <property type="component" value="Unassembled WGS sequence"/>
</dbReference>
<feature type="transmembrane region" description="Helical" evidence="7">
    <location>
        <begin position="173"/>
        <end position="195"/>
    </location>
</feature>